<evidence type="ECO:0000313" key="4">
    <source>
        <dbReference type="Proteomes" id="UP001273531"/>
    </source>
</evidence>
<evidence type="ECO:0008006" key="5">
    <source>
        <dbReference type="Google" id="ProtNLM"/>
    </source>
</evidence>
<dbReference type="EMBL" id="JAWJEJ010000001">
    <property type="protein sequence ID" value="MDV3457766.1"/>
    <property type="molecule type" value="Genomic_DNA"/>
</dbReference>
<feature type="region of interest" description="Disordered" evidence="1">
    <location>
        <begin position="216"/>
        <end position="236"/>
    </location>
</feature>
<dbReference type="Proteomes" id="UP001273531">
    <property type="component" value="Unassembled WGS sequence"/>
</dbReference>
<protein>
    <recommendedName>
        <fullName evidence="5">DUF4412 domain-containing protein</fullName>
    </recommendedName>
</protein>
<gene>
    <name evidence="3" type="ORF">RZN05_12290</name>
</gene>
<name>A0ABU3Y8T9_9SPHN</name>
<evidence type="ECO:0000256" key="2">
    <source>
        <dbReference type="SAM" id="SignalP"/>
    </source>
</evidence>
<comment type="caution">
    <text evidence="3">The sequence shown here is derived from an EMBL/GenBank/DDBJ whole genome shotgun (WGS) entry which is preliminary data.</text>
</comment>
<feature type="chain" id="PRO_5045843676" description="DUF4412 domain-containing protein" evidence="2">
    <location>
        <begin position="19"/>
        <end position="236"/>
    </location>
</feature>
<feature type="signal peptide" evidence="2">
    <location>
        <begin position="1"/>
        <end position="18"/>
    </location>
</feature>
<reference evidence="3 4" key="1">
    <citation type="submission" date="2023-10" db="EMBL/GenBank/DDBJ databases">
        <title>Sphingomonas sp. HF-S4 16S ribosomal RNA gene Genome sequencing and assembly.</title>
        <authorList>
            <person name="Lee H."/>
        </authorList>
    </citation>
    <scope>NUCLEOTIDE SEQUENCE [LARGE SCALE GENOMIC DNA]</scope>
    <source>
        <strain evidence="3 4">HF-S4</strain>
    </source>
</reference>
<evidence type="ECO:0000256" key="1">
    <source>
        <dbReference type="SAM" id="MobiDB-lite"/>
    </source>
</evidence>
<proteinExistence type="predicted"/>
<sequence length="236" mass="24956">MRRALAAALLFAPLPAAADITAHYEMGKETLSVEVDDNGDYRAEVPGKVLLLRRGGTEYVAIFQGDKPLVIERKAFLGLAGKMALAGKPPAETDKRPVLVARGAEEQVAGRSGTLWTLKVDTPKGNTLEAVMNADRDLAPVGAVFAGVVDAGLATFAPMIPSPDFAPRLREIFAKGTPLRLVLVEYLKLRSVSKAEIDAARFALPGPVMDPSAFDAAMSAPSSDAEEVPAELPPLP</sequence>
<dbReference type="RefSeq" id="WP_317226896.1">
    <property type="nucleotide sequence ID" value="NZ_JAWJEJ010000001.1"/>
</dbReference>
<accession>A0ABU3Y8T9</accession>
<keyword evidence="4" id="KW-1185">Reference proteome</keyword>
<evidence type="ECO:0000313" key="3">
    <source>
        <dbReference type="EMBL" id="MDV3457766.1"/>
    </source>
</evidence>
<organism evidence="3 4">
    <name type="scientific">Sphingomonas agrestis</name>
    <dbReference type="NCBI Taxonomy" id="3080540"/>
    <lineage>
        <taxon>Bacteria</taxon>
        <taxon>Pseudomonadati</taxon>
        <taxon>Pseudomonadota</taxon>
        <taxon>Alphaproteobacteria</taxon>
        <taxon>Sphingomonadales</taxon>
        <taxon>Sphingomonadaceae</taxon>
        <taxon>Sphingomonas</taxon>
    </lineage>
</organism>
<keyword evidence="2" id="KW-0732">Signal</keyword>